<feature type="domain" description="Retroviral polymerase SH3-like" evidence="2">
    <location>
        <begin position="47"/>
        <end position="97"/>
    </location>
</feature>
<proteinExistence type="predicted"/>
<accession>Q0TW72</accession>
<dbReference type="InterPro" id="IPR057670">
    <property type="entry name" value="SH3_retrovirus"/>
</dbReference>
<dbReference type="EMBL" id="CH445368">
    <property type="protein sequence ID" value="EAT76377.2"/>
    <property type="molecule type" value="Genomic_DNA"/>
</dbReference>
<sequence length="475" mass="53974">MVTAAPHLPQSLWPLATRRDPLLLEHTAAANPVPNFSTFRKFGDPGWIYIPRERRVRGEKFAPRATKMYFVGREGPRIYMMWDPTAKKVARSSSVTFASCDDLLDASIERATALLGHYESYLYRRQHRRRGRPTRMRGRITIIDNLTPLRRSKAPRHLDISAGFNERNILDPSVKRSRKLTASNIVSLAAVIALPNHKPMLSDRVTDKFPPEPNKLKQARLHKYSTEWLGAEGAEYLAYEENGTWIIVVVVPVGHRALPTKWVYKYKFDDAGKLVRFKARLVICGNRQDNDFWRERYAAVARATTLKTLLAMVAALGLECDQADVVTAFLDGKLDEDEVIYIKLSDGRYAALSKAVYGLRRSPRTSAATSVPSPTTWGCRYAQRARCRAQHGVIHSQSRQGLRSRPSTRHNPIDVKALKLQLRRADDVCDHSSLQRYQSPIDRLLYPASQLRINISFAVGYLARAMANPNNEHYV</sequence>
<dbReference type="VEuPathDB" id="FungiDB:JI435_161930"/>
<dbReference type="GeneID" id="5983248"/>
<evidence type="ECO:0000259" key="2">
    <source>
        <dbReference type="Pfam" id="PF25597"/>
    </source>
</evidence>
<name>Q0TW72_PHANO</name>
<organism evidence="3 4">
    <name type="scientific">Phaeosphaeria nodorum (strain SN15 / ATCC MYA-4574 / FGSC 10173)</name>
    <name type="common">Glume blotch fungus</name>
    <name type="synonym">Parastagonospora nodorum</name>
    <dbReference type="NCBI Taxonomy" id="321614"/>
    <lineage>
        <taxon>Eukaryota</taxon>
        <taxon>Fungi</taxon>
        <taxon>Dikarya</taxon>
        <taxon>Ascomycota</taxon>
        <taxon>Pezizomycotina</taxon>
        <taxon>Dothideomycetes</taxon>
        <taxon>Pleosporomycetidae</taxon>
        <taxon>Pleosporales</taxon>
        <taxon>Pleosporineae</taxon>
        <taxon>Phaeosphaeriaceae</taxon>
        <taxon>Parastagonospora</taxon>
    </lineage>
</organism>
<gene>
    <name evidence="3" type="ORF">SNOG_16193</name>
</gene>
<dbReference type="Pfam" id="PF25597">
    <property type="entry name" value="SH3_retrovirus"/>
    <property type="match status" value="1"/>
</dbReference>
<feature type="domain" description="Reverse transcriptase Ty1/copia-type" evidence="1">
    <location>
        <begin position="244"/>
        <end position="365"/>
    </location>
</feature>
<dbReference type="AlphaFoldDB" id="Q0TW72"/>
<dbReference type="Pfam" id="PF07727">
    <property type="entry name" value="RVT_2"/>
    <property type="match status" value="1"/>
</dbReference>
<evidence type="ECO:0000259" key="1">
    <source>
        <dbReference type="Pfam" id="PF07727"/>
    </source>
</evidence>
<dbReference type="eggNOG" id="KOG0017">
    <property type="taxonomic scope" value="Eukaryota"/>
</dbReference>
<dbReference type="Proteomes" id="UP000001055">
    <property type="component" value="Unassembled WGS sequence"/>
</dbReference>
<dbReference type="KEGG" id="pno:SNOG_16193"/>
<dbReference type="VEuPathDB" id="FungiDB:JI435_309650"/>
<dbReference type="STRING" id="321614.Q0TW72"/>
<dbReference type="RefSeq" id="XP_001806318.1">
    <property type="nucleotide sequence ID" value="XM_001806266.1"/>
</dbReference>
<dbReference type="InterPro" id="IPR013103">
    <property type="entry name" value="RVT_2"/>
</dbReference>
<dbReference type="InParanoid" id="Q0TW72"/>
<protein>
    <submittedName>
        <fullName evidence="3">Uncharacterized protein</fullName>
    </submittedName>
</protein>
<evidence type="ECO:0000313" key="3">
    <source>
        <dbReference type="EMBL" id="EAT76377.2"/>
    </source>
</evidence>
<evidence type="ECO:0000313" key="4">
    <source>
        <dbReference type="Proteomes" id="UP000001055"/>
    </source>
</evidence>
<dbReference type="HOGENOM" id="CLU_575040_0_0_1"/>
<reference evidence="4" key="1">
    <citation type="journal article" date="2007" name="Plant Cell">
        <title>Dothideomycete-plant interactions illuminated by genome sequencing and EST analysis of the wheat pathogen Stagonospora nodorum.</title>
        <authorList>
            <person name="Hane J.K."/>
            <person name="Lowe R.G."/>
            <person name="Solomon P.S."/>
            <person name="Tan K.C."/>
            <person name="Schoch C.L."/>
            <person name="Spatafora J.W."/>
            <person name="Crous P.W."/>
            <person name="Kodira C."/>
            <person name="Birren B.W."/>
            <person name="Galagan J.E."/>
            <person name="Torriani S.F."/>
            <person name="McDonald B.A."/>
            <person name="Oliver R.P."/>
        </authorList>
    </citation>
    <scope>NUCLEOTIDE SEQUENCE [LARGE SCALE GENOMIC DNA]</scope>
    <source>
        <strain evidence="4">SN15 / ATCC MYA-4574 / FGSC 10173</strain>
    </source>
</reference>